<evidence type="ECO:0000259" key="2">
    <source>
        <dbReference type="Pfam" id="PF04984"/>
    </source>
</evidence>
<dbReference type="PANTHER" id="PTHR35861">
    <property type="match status" value="1"/>
</dbReference>
<gene>
    <name evidence="4" type="ORF">FBY41_1958</name>
</gene>
<evidence type="ECO:0000256" key="1">
    <source>
        <dbReference type="ARBA" id="ARBA00008005"/>
    </source>
</evidence>
<dbReference type="InterPro" id="IPR035089">
    <property type="entry name" value="Phage_sheath_subtilisin"/>
</dbReference>
<reference evidence="4 5" key="1">
    <citation type="submission" date="2019-06" db="EMBL/GenBank/DDBJ databases">
        <title>Genome sequencing of plant associated microbes to promote plant fitness in Sorghum bicolor and Oryza sativa.</title>
        <authorList>
            <person name="Coleman-Derr D."/>
        </authorList>
    </citation>
    <scope>NUCLEOTIDE SEQUENCE [LARGE SCALE GENOMIC DNA]</scope>
    <source>
        <strain evidence="4 5">KV-663</strain>
    </source>
</reference>
<feature type="domain" description="Tail sheath protein subtilisin-like" evidence="2">
    <location>
        <begin position="387"/>
        <end position="540"/>
    </location>
</feature>
<dbReference type="AlphaFoldDB" id="A0A543HUA0"/>
<evidence type="ECO:0000313" key="5">
    <source>
        <dbReference type="Proteomes" id="UP000316747"/>
    </source>
</evidence>
<accession>A0A543HUA0</accession>
<comment type="similarity">
    <text evidence="1">Belongs to the myoviridae tail sheath protein family.</text>
</comment>
<name>A0A543HUA0_9MICO</name>
<protein>
    <submittedName>
        <fullName evidence="4">Tail sheath protein</fullName>
    </submittedName>
</protein>
<evidence type="ECO:0000313" key="4">
    <source>
        <dbReference type="EMBL" id="TQM61936.1"/>
    </source>
</evidence>
<dbReference type="EMBL" id="VFPM01000002">
    <property type="protein sequence ID" value="TQM61936.1"/>
    <property type="molecule type" value="Genomic_DNA"/>
</dbReference>
<dbReference type="Proteomes" id="UP000316747">
    <property type="component" value="Unassembled WGS sequence"/>
</dbReference>
<dbReference type="Pfam" id="PF17482">
    <property type="entry name" value="Phage_sheath_1C"/>
    <property type="match status" value="1"/>
</dbReference>
<feature type="domain" description="Tail sheath protein C-terminal" evidence="3">
    <location>
        <begin position="546"/>
        <end position="641"/>
    </location>
</feature>
<keyword evidence="5" id="KW-1185">Reference proteome</keyword>
<dbReference type="InterPro" id="IPR020287">
    <property type="entry name" value="Tail_sheath_C"/>
</dbReference>
<dbReference type="Pfam" id="PF04984">
    <property type="entry name" value="Phage_sheath_1"/>
    <property type="match status" value="1"/>
</dbReference>
<proteinExistence type="inferred from homology"/>
<comment type="caution">
    <text evidence="4">The sequence shown here is derived from an EMBL/GenBank/DDBJ whole genome shotgun (WGS) entry which is preliminary data.</text>
</comment>
<organism evidence="4 5">
    <name type="scientific">Humibacillus xanthopallidus</name>
    <dbReference type="NCBI Taxonomy" id="412689"/>
    <lineage>
        <taxon>Bacteria</taxon>
        <taxon>Bacillati</taxon>
        <taxon>Actinomycetota</taxon>
        <taxon>Actinomycetes</taxon>
        <taxon>Micrococcales</taxon>
        <taxon>Intrasporangiaceae</taxon>
        <taxon>Humibacillus</taxon>
    </lineage>
</organism>
<dbReference type="Gene3D" id="3.30.1370.220">
    <property type="match status" value="1"/>
</dbReference>
<dbReference type="Gene3D" id="3.40.50.11790">
    <property type="match status" value="1"/>
</dbReference>
<dbReference type="PANTHER" id="PTHR35861:SF2">
    <property type="entry name" value="FELS-2 PROPHAGE PROTEIN"/>
    <property type="match status" value="1"/>
</dbReference>
<sequence>MTETIIPGTYIDVRAEGLISAGRVATGVVAVVGTASAGPVLSPITLAMPDQARTQFGAPDDPRDPEDGESALTLVRAIELCYANGASTVIGVRVAGSAAANASFTLRNAVGPVAELTALSPGTWANQIQVHVGSATEDCLIERQQVPPPFDEVAFTPVLESARNRLRVIRGATGRSDGFRLVYRRLQTSEVVVPTAANRFFLKGRPVEAGVPAALVRVTPQGGPPTDYTGDAIDYDPAGAPDPGKVSIATETGELVFSAAEKPEPSDTVMVTYGVGHADPAPGEALVTAWSGSLDFADGEGPDGAAGDRLEATYLVDRASCVALDVSLGGTREHYVAPDAAELCARVTKSSTLVEAVADDAGAHGRPLPVQANLGSGSNVRGANGAGAAGEEYQGGLDVLTNRTVNVVVLAGQHARDAGSVLAGHLALAENSQHERIGVIGAGGSNVDEIVGHGMSSGRIVVVAPAIRYPDGLILDDAYTAAAVAGLIASVSVQTSLTNKTLNVPDLALDLNRGEQAQLIQGNVLAVIRKNGFRVLRGLTSEGEGQPYSTIPIRRIVDYARYGVRSASDPYIGRLNNPRVRDALKATLDGFLTSMVDDEALTGYELNVFADRAQERRGEVSVVMTLLPTFSIEFVRVTMYLQ</sequence>
<evidence type="ECO:0000259" key="3">
    <source>
        <dbReference type="Pfam" id="PF17482"/>
    </source>
</evidence>
<dbReference type="InterPro" id="IPR052042">
    <property type="entry name" value="Tail_sheath_structural"/>
</dbReference>